<evidence type="ECO:0000256" key="2">
    <source>
        <dbReference type="ARBA" id="ARBA00022553"/>
    </source>
</evidence>
<dbReference type="CDD" id="cd00448">
    <property type="entry name" value="YjgF_YER057c_UK114_family"/>
    <property type="match status" value="1"/>
</dbReference>
<evidence type="ECO:0000313" key="4">
    <source>
        <dbReference type="Proteomes" id="UP001408789"/>
    </source>
</evidence>
<dbReference type="SUPFAM" id="SSF55298">
    <property type="entry name" value="YjgF-like"/>
    <property type="match status" value="1"/>
</dbReference>
<dbReference type="GO" id="GO:0009570">
    <property type="term" value="C:chloroplast stroma"/>
    <property type="evidence" value="ECO:0007669"/>
    <property type="project" value="TreeGrafter"/>
</dbReference>
<dbReference type="Gene3D" id="3.30.1330.40">
    <property type="entry name" value="RutC-like"/>
    <property type="match status" value="1"/>
</dbReference>
<dbReference type="InterPro" id="IPR050060">
    <property type="entry name" value="Phosphoglucosamine_mutase"/>
</dbReference>
<dbReference type="PANTHER" id="PTHR42946">
    <property type="entry name" value="PHOSPHOHEXOSE MUTASE"/>
    <property type="match status" value="1"/>
</dbReference>
<dbReference type="Proteomes" id="UP001408789">
    <property type="component" value="Unassembled WGS sequence"/>
</dbReference>
<dbReference type="InterPro" id="IPR035959">
    <property type="entry name" value="RutC-like_sf"/>
</dbReference>
<gene>
    <name evidence="3" type="ORF">SSX86_023002</name>
</gene>
<evidence type="ECO:0000313" key="3">
    <source>
        <dbReference type="EMBL" id="KAK9058162.1"/>
    </source>
</evidence>
<keyword evidence="2" id="KW-0597">Phosphoprotein</keyword>
<dbReference type="AlphaFoldDB" id="A0AAP0CQ90"/>
<dbReference type="Gene3D" id="3.40.120.10">
    <property type="entry name" value="Alpha-D-Glucose-1,6-Bisphosphate, subunit A, domain 3"/>
    <property type="match status" value="1"/>
</dbReference>
<comment type="caution">
    <text evidence="3">The sequence shown here is derived from an EMBL/GenBank/DDBJ whole genome shotgun (WGS) entry which is preliminary data.</text>
</comment>
<reference evidence="3 4" key="1">
    <citation type="submission" date="2024-04" db="EMBL/GenBank/DDBJ databases">
        <title>The reference genome of an endangered Asteraceae, Deinandra increscens subsp. villosa, native to the Central Coast of California.</title>
        <authorList>
            <person name="Guilliams M."/>
            <person name="Hasenstab-Lehman K."/>
            <person name="Meyer R."/>
            <person name="Mcevoy S."/>
        </authorList>
    </citation>
    <scope>NUCLEOTIDE SEQUENCE [LARGE SCALE GENOMIC DNA]</scope>
    <source>
        <tissue evidence="3">Leaf</tissue>
    </source>
</reference>
<evidence type="ECO:0000256" key="1">
    <source>
        <dbReference type="ARBA" id="ARBA00001946"/>
    </source>
</evidence>
<sequence length="271" mass="30016">MPIVTFLSFKQRILKGSSKRAEGSFTPGDSKSFCCFWKPWRCGNKGIKEAVITDKAPAALGPYSQAIKANNTLFVSGVLGIIPEVLRQSTEIISQPTVFSIPITQYGDHSISPVLIKSAISSIKETERHAEEHLILQLRRSPTRTANWESIGPALRRHLLEELEQAFPDEVDDYREIRAASAAVRGKHHQFKLGYKNVIDEAIRLNSVGEESHLTIETSGHGALKENHCLVQVEENKVRSGSALSKAAVGYSSARMDIERETENPLKSLGR</sequence>
<comment type="cofactor">
    <cofactor evidence="1">
        <name>Mg(2+)</name>
        <dbReference type="ChEBI" id="CHEBI:18420"/>
    </cofactor>
</comment>
<dbReference type="EMBL" id="JBCNJP010000023">
    <property type="protein sequence ID" value="KAK9058162.1"/>
    <property type="molecule type" value="Genomic_DNA"/>
</dbReference>
<dbReference type="GO" id="GO:0004615">
    <property type="term" value="F:phosphomannomutase activity"/>
    <property type="evidence" value="ECO:0007669"/>
    <property type="project" value="TreeGrafter"/>
</dbReference>
<name>A0AAP0CQ90_9ASTR</name>
<protein>
    <submittedName>
        <fullName evidence="3">Uncharacterized protein</fullName>
    </submittedName>
</protein>
<dbReference type="PANTHER" id="PTHR42946:SF1">
    <property type="entry name" value="PHOSPHOGLUCOMUTASE (ALPHA-D-GLUCOSE-1,6-BISPHOSPHATE-DEPENDENT)"/>
    <property type="match status" value="1"/>
</dbReference>
<keyword evidence="4" id="KW-1185">Reference proteome</keyword>
<proteinExistence type="predicted"/>
<organism evidence="3 4">
    <name type="scientific">Deinandra increscens subsp. villosa</name>
    <dbReference type="NCBI Taxonomy" id="3103831"/>
    <lineage>
        <taxon>Eukaryota</taxon>
        <taxon>Viridiplantae</taxon>
        <taxon>Streptophyta</taxon>
        <taxon>Embryophyta</taxon>
        <taxon>Tracheophyta</taxon>
        <taxon>Spermatophyta</taxon>
        <taxon>Magnoliopsida</taxon>
        <taxon>eudicotyledons</taxon>
        <taxon>Gunneridae</taxon>
        <taxon>Pentapetalae</taxon>
        <taxon>asterids</taxon>
        <taxon>campanulids</taxon>
        <taxon>Asterales</taxon>
        <taxon>Asteraceae</taxon>
        <taxon>Asteroideae</taxon>
        <taxon>Heliantheae alliance</taxon>
        <taxon>Madieae</taxon>
        <taxon>Madiinae</taxon>
        <taxon>Deinandra</taxon>
    </lineage>
</organism>
<accession>A0AAP0CQ90</accession>